<dbReference type="Proteomes" id="UP001317322">
    <property type="component" value="Chromosome"/>
</dbReference>
<keyword evidence="3" id="KW-1185">Reference proteome</keyword>
<keyword evidence="1" id="KW-0732">Signal</keyword>
<dbReference type="RefSeq" id="WP_227565596.1">
    <property type="nucleotide sequence ID" value="NZ_CP101989.1"/>
</dbReference>
<evidence type="ECO:0000313" key="2">
    <source>
        <dbReference type="EMBL" id="UUI64045.1"/>
    </source>
</evidence>
<evidence type="ECO:0000313" key="3">
    <source>
        <dbReference type="Proteomes" id="UP001317322"/>
    </source>
</evidence>
<name>A0ABY5K4R0_9CELL</name>
<organism evidence="2 3">
    <name type="scientific">Cellulomonas wangsupingiae</name>
    <dbReference type="NCBI Taxonomy" id="2968085"/>
    <lineage>
        <taxon>Bacteria</taxon>
        <taxon>Bacillati</taxon>
        <taxon>Actinomycetota</taxon>
        <taxon>Actinomycetes</taxon>
        <taxon>Micrococcales</taxon>
        <taxon>Cellulomonadaceae</taxon>
        <taxon>Cellulomonas</taxon>
    </lineage>
</organism>
<feature type="chain" id="PRO_5047115449" evidence="1">
    <location>
        <begin position="28"/>
        <end position="327"/>
    </location>
</feature>
<proteinExistence type="predicted"/>
<feature type="signal peptide" evidence="1">
    <location>
        <begin position="1"/>
        <end position="27"/>
    </location>
</feature>
<evidence type="ECO:0000256" key="1">
    <source>
        <dbReference type="SAM" id="SignalP"/>
    </source>
</evidence>
<accession>A0ABY5K4R0</accession>
<dbReference type="PROSITE" id="PS51257">
    <property type="entry name" value="PROKAR_LIPOPROTEIN"/>
    <property type="match status" value="1"/>
</dbReference>
<protein>
    <submittedName>
        <fullName evidence="2">Uncharacterized protein</fullName>
    </submittedName>
</protein>
<sequence length="327" mass="35265">MRRPPVLPALAGAVAALVLVGCTGSDAAGPSDDETGPVTAFFEKVGGSFDDEQFQDDQRRIEELIAACMTEEGFEYTPVDPTSGGVMSSDDAPDWGSEEFVEQYGYGVTTGEELFGGGQEPSTDPNQEYVAAMSESEQLAYNEALYGAMTEVDPEADPDAPIESNWEEEGCWGAASHEVNQAQIWDDPAVADMTEEMQVEYENLEDDPSLSEAQGRWSECIAEAGYDFAAPHEAEQSISDEMSALWEAVMPADPEAEIDPTASFEPDPAAVAELKEKEFALSAADHECRRSTGFAKAQQAAVIALEERLWEKYGDQLEAAAAKTPAK</sequence>
<reference evidence="2 3" key="1">
    <citation type="submission" date="2022-07" db="EMBL/GenBank/DDBJ databases">
        <title>Novel species in genus cellulomonas.</title>
        <authorList>
            <person name="Ye L."/>
        </authorList>
    </citation>
    <scope>NUCLEOTIDE SEQUENCE [LARGE SCALE GENOMIC DNA]</scope>
    <source>
        <strain evidence="3">zg-Y908</strain>
    </source>
</reference>
<dbReference type="EMBL" id="CP101989">
    <property type="protein sequence ID" value="UUI64045.1"/>
    <property type="molecule type" value="Genomic_DNA"/>
</dbReference>
<gene>
    <name evidence="2" type="ORF">NP075_13020</name>
</gene>